<evidence type="ECO:0000313" key="13">
    <source>
        <dbReference type="Proteomes" id="UP001558613"/>
    </source>
</evidence>
<dbReference type="InterPro" id="IPR046903">
    <property type="entry name" value="Mab-21-like_nuc_Trfase"/>
</dbReference>
<dbReference type="InterPro" id="IPR046906">
    <property type="entry name" value="Mab-21_HhH/H2TH-like"/>
</dbReference>
<dbReference type="PROSITE" id="PS00358">
    <property type="entry name" value="RIBOSOMAL_L5"/>
    <property type="match status" value="1"/>
</dbReference>
<keyword evidence="4" id="KW-0689">Ribosomal protein</keyword>
<feature type="domain" description="Large ribosomal subunit protein uL5 N-terminal" evidence="8">
    <location>
        <begin position="397"/>
        <end position="450"/>
    </location>
</feature>
<dbReference type="Gene3D" id="3.30.1440.10">
    <property type="match status" value="1"/>
</dbReference>
<protein>
    <recommendedName>
        <fullName evidence="6">Large ribosomal subunit protein uL5</fullName>
    </recommendedName>
    <alternativeName>
        <fullName evidence="7">60S ribosomal protein L11</fullName>
    </alternativeName>
</protein>
<dbReference type="SMART" id="SM01265">
    <property type="entry name" value="Mab-21"/>
    <property type="match status" value="1"/>
</dbReference>
<evidence type="ECO:0000256" key="7">
    <source>
        <dbReference type="ARBA" id="ARBA00035322"/>
    </source>
</evidence>
<dbReference type="Pfam" id="PF00281">
    <property type="entry name" value="Ribosomal_L5"/>
    <property type="match status" value="1"/>
</dbReference>
<sequence>MESQRRSIGDDSCISPELDRLIRQRGRDLRLRKLDQQNAVKIVNHLIDSLLEFLKNNEDQPFFREVSVLTSGSYYEMVKINKPNEFDIMLKLKVPRLTFSELEEYRGLFYKIKLSKPTRTEIQHFLLEDFLTVSATKIKAEMHRLVRKFINNHFQGEGWVIRRNLVNSPAVTLEFKSKEKDDDVMSVDIVPTLEVLQGWPQAARAGPDIDRWLGKKCRRQLVSKAVYFVPKRPKGRNLKDDAKESWRISFSHIEKEMMQYHGNKKTCCEGHSNKCCRKLCLRLLKCLIEGLKQQYPKELEPLCSYHGKTAFFHVLSDRVQDSLWSPGQLSVSFMKLFGYFERCALNGSLPHFFVLEHNLFSPPAFPKRALAFLTTVLREQRELGLPLLKDQGEKKENPMRELRIRKLCLNICVGESGDRLTRAAKVLEQLTGQTPVFSKARYTVRSFGIRRNEKIAVHCTVRGAKAEEILEKGLKVREYELRKNNFSDTGNFGFGIQEHIDLGIKYDPSIGIYGLDFYVVLGRPGFSIADKKRKQGRIGAKHRIRKEESMRWFQQKYDGIILPGK</sequence>
<comment type="similarity">
    <text evidence="2">Belongs to the universal ribosomal protein uL5 family.</text>
</comment>
<dbReference type="InterPro" id="IPR002132">
    <property type="entry name" value="Ribosomal_uL5"/>
</dbReference>
<keyword evidence="3" id="KW-0699">rRNA-binding</keyword>
<comment type="caution">
    <text evidence="12">The sequence shown here is derived from an EMBL/GenBank/DDBJ whole genome shotgun (WGS) entry which is preliminary data.</text>
</comment>
<dbReference type="InterPro" id="IPR031309">
    <property type="entry name" value="Ribosomal_uL5_C"/>
</dbReference>
<keyword evidence="5" id="KW-0687">Ribonucleoprotein</keyword>
<feature type="domain" description="Mab-21-like HhH/H2TH-like" evidence="11">
    <location>
        <begin position="276"/>
        <end position="361"/>
    </location>
</feature>
<evidence type="ECO:0000256" key="1">
    <source>
        <dbReference type="ARBA" id="ARBA00008307"/>
    </source>
</evidence>
<evidence type="ECO:0000259" key="9">
    <source>
        <dbReference type="Pfam" id="PF00673"/>
    </source>
</evidence>
<dbReference type="PANTHER" id="PTHR11994">
    <property type="entry name" value="60S RIBOSOMAL PROTEIN L11-RELATED"/>
    <property type="match status" value="1"/>
</dbReference>
<evidence type="ECO:0000259" key="8">
    <source>
        <dbReference type="Pfam" id="PF00281"/>
    </source>
</evidence>
<dbReference type="NCBIfam" id="NF003258">
    <property type="entry name" value="PRK04219.1"/>
    <property type="match status" value="1"/>
</dbReference>
<accession>A0ABR3LWF5</accession>
<dbReference type="Pfam" id="PF00673">
    <property type="entry name" value="Ribosomal_L5_C"/>
    <property type="match status" value="1"/>
</dbReference>
<organism evidence="12 13">
    <name type="scientific">Cirrhinus molitorella</name>
    <name type="common">mud carp</name>
    <dbReference type="NCBI Taxonomy" id="172907"/>
    <lineage>
        <taxon>Eukaryota</taxon>
        <taxon>Metazoa</taxon>
        <taxon>Chordata</taxon>
        <taxon>Craniata</taxon>
        <taxon>Vertebrata</taxon>
        <taxon>Euteleostomi</taxon>
        <taxon>Actinopterygii</taxon>
        <taxon>Neopterygii</taxon>
        <taxon>Teleostei</taxon>
        <taxon>Ostariophysi</taxon>
        <taxon>Cypriniformes</taxon>
        <taxon>Cyprinidae</taxon>
        <taxon>Labeoninae</taxon>
        <taxon>Labeonini</taxon>
        <taxon>Cirrhinus</taxon>
    </lineage>
</organism>
<evidence type="ECO:0000256" key="5">
    <source>
        <dbReference type="ARBA" id="ARBA00023274"/>
    </source>
</evidence>
<comment type="similarity">
    <text evidence="1">Belongs to the mab-21 family.</text>
</comment>
<dbReference type="InterPro" id="IPR024810">
    <property type="entry name" value="MAB21L/cGLR"/>
</dbReference>
<evidence type="ECO:0000256" key="4">
    <source>
        <dbReference type="ARBA" id="ARBA00022980"/>
    </source>
</evidence>
<evidence type="ECO:0000313" key="12">
    <source>
        <dbReference type="EMBL" id="KAL1256104.1"/>
    </source>
</evidence>
<dbReference type="InterPro" id="IPR031310">
    <property type="entry name" value="Ribosomal_uL5_N"/>
</dbReference>
<keyword evidence="13" id="KW-1185">Reference proteome</keyword>
<dbReference type="SUPFAM" id="SSF55282">
    <property type="entry name" value="RL5-like"/>
    <property type="match status" value="1"/>
</dbReference>
<dbReference type="InterPro" id="IPR022803">
    <property type="entry name" value="Ribosomal_uL5_dom_sf"/>
</dbReference>
<dbReference type="Proteomes" id="UP001558613">
    <property type="component" value="Unassembled WGS sequence"/>
</dbReference>
<keyword evidence="3" id="KW-0694">RNA-binding</keyword>
<name>A0ABR3LWF5_9TELE</name>
<dbReference type="InterPro" id="IPR057266">
    <property type="entry name" value="Ribosomal_uL5_euk/arc-type"/>
</dbReference>
<dbReference type="Pfam" id="PF20266">
    <property type="entry name" value="Mab-21_C"/>
    <property type="match status" value="1"/>
</dbReference>
<evidence type="ECO:0000256" key="3">
    <source>
        <dbReference type="ARBA" id="ARBA00022730"/>
    </source>
</evidence>
<evidence type="ECO:0000256" key="2">
    <source>
        <dbReference type="ARBA" id="ARBA00008553"/>
    </source>
</evidence>
<feature type="domain" description="Large ribosomal subunit protein uL5 C-terminal" evidence="9">
    <location>
        <begin position="454"/>
        <end position="550"/>
    </location>
</feature>
<evidence type="ECO:0000256" key="6">
    <source>
        <dbReference type="ARBA" id="ARBA00035245"/>
    </source>
</evidence>
<gene>
    <name evidence="12" type="ORF">QQF64_014165</name>
</gene>
<feature type="domain" description="Mab-21-like nucleotidyltransferase" evidence="10">
    <location>
        <begin position="74"/>
        <end position="259"/>
    </location>
</feature>
<dbReference type="InterPro" id="IPR020929">
    <property type="entry name" value="Ribosomal_uL5_CS"/>
</dbReference>
<evidence type="ECO:0000259" key="10">
    <source>
        <dbReference type="Pfam" id="PF03281"/>
    </source>
</evidence>
<dbReference type="Gene3D" id="3.30.460.90">
    <property type="match status" value="1"/>
</dbReference>
<dbReference type="Gene3D" id="1.10.1410.40">
    <property type="match status" value="1"/>
</dbReference>
<dbReference type="EMBL" id="JAYMGO010000019">
    <property type="protein sequence ID" value="KAL1256104.1"/>
    <property type="molecule type" value="Genomic_DNA"/>
</dbReference>
<reference evidence="12 13" key="1">
    <citation type="submission" date="2023-09" db="EMBL/GenBank/DDBJ databases">
        <authorList>
            <person name="Wang M."/>
        </authorList>
    </citation>
    <scope>NUCLEOTIDE SEQUENCE [LARGE SCALE GENOMIC DNA]</scope>
    <source>
        <strain evidence="12">GT-2023</strain>
        <tissue evidence="12">Liver</tissue>
    </source>
</reference>
<proteinExistence type="inferred from homology"/>
<dbReference type="Pfam" id="PF03281">
    <property type="entry name" value="Mab-21"/>
    <property type="match status" value="1"/>
</dbReference>
<evidence type="ECO:0000259" key="11">
    <source>
        <dbReference type="Pfam" id="PF20266"/>
    </source>
</evidence>